<dbReference type="PANTHER" id="PTHR43833">
    <property type="entry name" value="POTASSIUM CHANNEL PROTEIN 2-RELATED-RELATED"/>
    <property type="match status" value="1"/>
</dbReference>
<name>A0A0E2ZM60_9GAMM</name>
<evidence type="ECO:0000313" key="6">
    <source>
        <dbReference type="Proteomes" id="UP000028839"/>
    </source>
</evidence>
<dbReference type="GO" id="GO:0008324">
    <property type="term" value="F:monoatomic cation transmembrane transporter activity"/>
    <property type="evidence" value="ECO:0007669"/>
    <property type="project" value="InterPro"/>
</dbReference>
<dbReference type="Pfam" id="PF02254">
    <property type="entry name" value="TrkA_N"/>
    <property type="match status" value="1"/>
</dbReference>
<organism evidence="5 6">
    <name type="scientific">Nitrosococcus oceani C-27</name>
    <dbReference type="NCBI Taxonomy" id="314279"/>
    <lineage>
        <taxon>Bacteria</taxon>
        <taxon>Pseudomonadati</taxon>
        <taxon>Pseudomonadota</taxon>
        <taxon>Gammaproteobacteria</taxon>
        <taxon>Chromatiales</taxon>
        <taxon>Chromatiaceae</taxon>
        <taxon>Nitrosococcus</taxon>
    </lineage>
</organism>
<dbReference type="PROSITE" id="PS51202">
    <property type="entry name" value="RCK_C"/>
    <property type="match status" value="1"/>
</dbReference>
<reference evidence="5 6" key="1">
    <citation type="submission" date="2014-07" db="EMBL/GenBank/DDBJ databases">
        <title>Comparative analysis of Nitrosococcus oceani genome inventories of strains from Pacific and Atlantic gyres.</title>
        <authorList>
            <person name="Lim C.K."/>
            <person name="Wang L."/>
            <person name="Sayavedra-Soto L.A."/>
            <person name="Klotz M.G."/>
        </authorList>
    </citation>
    <scope>NUCLEOTIDE SEQUENCE [LARGE SCALE GENOMIC DNA]</scope>
    <source>
        <strain evidence="5 6">C-27</strain>
    </source>
</reference>
<dbReference type="SUPFAM" id="SSF51735">
    <property type="entry name" value="NAD(P)-binding Rossmann-fold domains"/>
    <property type="match status" value="1"/>
</dbReference>
<sequence length="221" mass="24954">MRAVFVGAGSLAVMTARLLLKRGHEVVFIECEKERVDALAEELDCGFLHGDGSKPAILRQADPAGTHILYCLMDNDQANILASLMGRSLGFRRVVTKIEEPELEHLCIELGLDDTIIPDRTIGRYLADMFDGRDPLELSTMIRDVARVFSFAVGEKDEGSIETLDLPERSRIICVYRNNEFLIPESETQLKAKDEVVIITHRQNLAKLEERWTLQRQQSIS</sequence>
<keyword evidence="2" id="KW-0406">Ion transport</keyword>
<dbReference type="PANTHER" id="PTHR43833:SF5">
    <property type="entry name" value="TRK SYSTEM POTASSIUM UPTAKE PROTEIN TRKA"/>
    <property type="match status" value="1"/>
</dbReference>
<dbReference type="InterPro" id="IPR036721">
    <property type="entry name" value="RCK_C_sf"/>
</dbReference>
<dbReference type="Gene3D" id="3.40.50.720">
    <property type="entry name" value="NAD(P)-binding Rossmann-like Domain"/>
    <property type="match status" value="1"/>
</dbReference>
<evidence type="ECO:0000256" key="1">
    <source>
        <dbReference type="ARBA" id="ARBA00022448"/>
    </source>
</evidence>
<comment type="caution">
    <text evidence="5">The sequence shown here is derived from an EMBL/GenBank/DDBJ whole genome shotgun (WGS) entry which is preliminary data.</text>
</comment>
<dbReference type="PROSITE" id="PS51201">
    <property type="entry name" value="RCK_N"/>
    <property type="match status" value="1"/>
</dbReference>
<evidence type="ECO:0000256" key="2">
    <source>
        <dbReference type="ARBA" id="ARBA00023065"/>
    </source>
</evidence>
<dbReference type="SUPFAM" id="SSF116726">
    <property type="entry name" value="TrkA C-terminal domain-like"/>
    <property type="match status" value="1"/>
</dbReference>
<dbReference type="AlphaFoldDB" id="A0A0E2ZM60"/>
<evidence type="ECO:0000259" key="3">
    <source>
        <dbReference type="PROSITE" id="PS51201"/>
    </source>
</evidence>
<dbReference type="OrthoDB" id="7375203at2"/>
<protein>
    <submittedName>
        <fullName evidence="5">Potassium transporter</fullName>
    </submittedName>
</protein>
<feature type="domain" description="RCK C-terminal" evidence="4">
    <location>
        <begin position="136"/>
        <end position="214"/>
    </location>
</feature>
<dbReference type="GO" id="GO:0006813">
    <property type="term" value="P:potassium ion transport"/>
    <property type="evidence" value="ECO:0007669"/>
    <property type="project" value="InterPro"/>
</dbReference>
<keyword evidence="1" id="KW-0813">Transport</keyword>
<dbReference type="Gene3D" id="3.30.70.1450">
    <property type="entry name" value="Regulator of K+ conductance, C-terminal domain"/>
    <property type="match status" value="1"/>
</dbReference>
<dbReference type="InterPro" id="IPR003148">
    <property type="entry name" value="RCK_N"/>
</dbReference>
<dbReference type="InterPro" id="IPR036291">
    <property type="entry name" value="NAD(P)-bd_dom_sf"/>
</dbReference>
<dbReference type="EMBL" id="JPGN01000053">
    <property type="protein sequence ID" value="KFI19442.1"/>
    <property type="molecule type" value="Genomic_DNA"/>
</dbReference>
<proteinExistence type="predicted"/>
<accession>A0A0E2ZM60</accession>
<dbReference type="InterPro" id="IPR006037">
    <property type="entry name" value="RCK_C"/>
</dbReference>
<dbReference type="Pfam" id="PF02080">
    <property type="entry name" value="TrkA_C"/>
    <property type="match status" value="1"/>
</dbReference>
<dbReference type="Proteomes" id="UP000028839">
    <property type="component" value="Unassembled WGS sequence"/>
</dbReference>
<gene>
    <name evidence="5" type="ORF">IB75_08685</name>
</gene>
<feature type="domain" description="RCK N-terminal" evidence="3">
    <location>
        <begin position="1"/>
        <end position="117"/>
    </location>
</feature>
<dbReference type="InterPro" id="IPR050721">
    <property type="entry name" value="Trk_Ktr_HKT_K-transport"/>
</dbReference>
<evidence type="ECO:0000259" key="4">
    <source>
        <dbReference type="PROSITE" id="PS51202"/>
    </source>
</evidence>
<dbReference type="HOGENOM" id="CLU_046525_2_5_6"/>
<evidence type="ECO:0000313" key="5">
    <source>
        <dbReference type="EMBL" id="KFI19442.1"/>
    </source>
</evidence>